<evidence type="ECO:0000256" key="1">
    <source>
        <dbReference type="SAM" id="MobiDB-lite"/>
    </source>
</evidence>
<reference evidence="2" key="1">
    <citation type="submission" date="2014-09" db="EMBL/GenBank/DDBJ databases">
        <authorList>
            <person name="Magalhaes I.L.F."/>
            <person name="Oliveira U."/>
            <person name="Santos F.R."/>
            <person name="Vidigal T.H.D.A."/>
            <person name="Brescovit A.D."/>
            <person name="Santos A.J."/>
        </authorList>
    </citation>
    <scope>NUCLEOTIDE SEQUENCE</scope>
    <source>
        <tissue evidence="2">Shoot tissue taken approximately 20 cm above the soil surface</tissue>
    </source>
</reference>
<sequence length="84" mass="9084">MLDGKISQAGGSHSARAAAATSPSRCSPPPGDTTPWVSAWLGLPSFPSWAHDLHHVRVLYHFGYISYDTFRCDSVPCSCRGTSY</sequence>
<dbReference type="AlphaFoldDB" id="A0A0A9CKB4"/>
<reference evidence="2" key="2">
    <citation type="journal article" date="2015" name="Data Brief">
        <title>Shoot transcriptome of the giant reed, Arundo donax.</title>
        <authorList>
            <person name="Barrero R.A."/>
            <person name="Guerrero F.D."/>
            <person name="Moolhuijzen P."/>
            <person name="Goolsby J.A."/>
            <person name="Tidwell J."/>
            <person name="Bellgard S.E."/>
            <person name="Bellgard M.I."/>
        </authorList>
    </citation>
    <scope>NUCLEOTIDE SEQUENCE</scope>
    <source>
        <tissue evidence="2">Shoot tissue taken approximately 20 cm above the soil surface</tissue>
    </source>
</reference>
<organism evidence="2">
    <name type="scientific">Arundo donax</name>
    <name type="common">Giant reed</name>
    <name type="synonym">Donax arundinaceus</name>
    <dbReference type="NCBI Taxonomy" id="35708"/>
    <lineage>
        <taxon>Eukaryota</taxon>
        <taxon>Viridiplantae</taxon>
        <taxon>Streptophyta</taxon>
        <taxon>Embryophyta</taxon>
        <taxon>Tracheophyta</taxon>
        <taxon>Spermatophyta</taxon>
        <taxon>Magnoliopsida</taxon>
        <taxon>Liliopsida</taxon>
        <taxon>Poales</taxon>
        <taxon>Poaceae</taxon>
        <taxon>PACMAD clade</taxon>
        <taxon>Arundinoideae</taxon>
        <taxon>Arundineae</taxon>
        <taxon>Arundo</taxon>
    </lineage>
</organism>
<evidence type="ECO:0000313" key="2">
    <source>
        <dbReference type="EMBL" id="JAD73835.1"/>
    </source>
</evidence>
<name>A0A0A9CKB4_ARUDO</name>
<feature type="region of interest" description="Disordered" evidence="1">
    <location>
        <begin position="1"/>
        <end position="32"/>
    </location>
</feature>
<protein>
    <submittedName>
        <fullName evidence="2">Uncharacterized protein</fullName>
    </submittedName>
</protein>
<feature type="compositionally biased region" description="Low complexity" evidence="1">
    <location>
        <begin position="7"/>
        <end position="25"/>
    </location>
</feature>
<proteinExistence type="predicted"/>
<accession>A0A0A9CKB4</accession>
<dbReference type="EMBL" id="GBRH01224060">
    <property type="protein sequence ID" value="JAD73835.1"/>
    <property type="molecule type" value="Transcribed_RNA"/>
</dbReference>